<organism evidence="1 2">
    <name type="scientific">Streptomyces actuosus</name>
    <dbReference type="NCBI Taxonomy" id="1885"/>
    <lineage>
        <taxon>Bacteria</taxon>
        <taxon>Bacillati</taxon>
        <taxon>Actinomycetota</taxon>
        <taxon>Actinomycetes</taxon>
        <taxon>Kitasatosporales</taxon>
        <taxon>Streptomycetaceae</taxon>
        <taxon>Streptomyces</taxon>
    </lineage>
</organism>
<accession>A0A2U9PAL7</accession>
<dbReference type="Proteomes" id="UP000247634">
    <property type="component" value="Chromosome"/>
</dbReference>
<dbReference type="KEGG" id="sact:DMT42_34070"/>
<evidence type="ECO:0000313" key="1">
    <source>
        <dbReference type="EMBL" id="AWT46810.1"/>
    </source>
</evidence>
<dbReference type="OrthoDB" id="4326321at2"/>
<gene>
    <name evidence="1" type="ORF">DMT42_34070</name>
</gene>
<dbReference type="EMBL" id="CP029788">
    <property type="protein sequence ID" value="AWT46810.1"/>
    <property type="molecule type" value="Genomic_DNA"/>
</dbReference>
<name>A0A2U9PAL7_STRAS</name>
<protein>
    <submittedName>
        <fullName evidence="1">Uncharacterized protein</fullName>
    </submittedName>
</protein>
<reference evidence="1 2" key="1">
    <citation type="submission" date="2018-06" db="EMBL/GenBank/DDBJ databases">
        <title>The complete genome sequence of a nosiheptide producer Streptomyces actuosus ATCC 25421: deducing the ability of producing a new class III lantibiotics.</title>
        <authorList>
            <person name="Liu W."/>
            <person name="Sun F."/>
            <person name="Hu Y."/>
        </authorList>
    </citation>
    <scope>NUCLEOTIDE SEQUENCE [LARGE SCALE GENOMIC DNA]</scope>
    <source>
        <strain evidence="1 2">ATCC 25421</strain>
    </source>
</reference>
<dbReference type="AlphaFoldDB" id="A0A2U9PAL7"/>
<proteinExistence type="predicted"/>
<keyword evidence="2" id="KW-1185">Reference proteome</keyword>
<evidence type="ECO:0000313" key="2">
    <source>
        <dbReference type="Proteomes" id="UP000247634"/>
    </source>
</evidence>
<dbReference type="RefSeq" id="WP_110634201.1">
    <property type="nucleotide sequence ID" value="NZ_CP029788.1"/>
</dbReference>
<sequence>MTRIPQQIIREAIMAKWAEEIGPEAARVKALSDLQAGAVPPWQQKEISLTSYLVRKRLRDELPEPEKEGGRLYVLGFQGLRAVVKVGSTAAPERQFEKYETQARNLGYALVDGWVSAPVGTRSEAYRLEAMVLTNLHLFLNGHIDGGRIFEWFHGHDFEQIRQLVENPTELLHLTLERALARRSSRLTHLGAAAAAPLGTAIR</sequence>